<name>A0A7W3FNT9_9GAMM</name>
<evidence type="ECO:0000259" key="4">
    <source>
        <dbReference type="SMART" id="SM00822"/>
    </source>
</evidence>
<evidence type="ECO:0000256" key="3">
    <source>
        <dbReference type="RuleBase" id="RU000363"/>
    </source>
</evidence>
<evidence type="ECO:0000313" key="6">
    <source>
        <dbReference type="Proteomes" id="UP000547058"/>
    </source>
</evidence>
<dbReference type="RefSeq" id="WP_182339745.1">
    <property type="nucleotide sequence ID" value="NZ_JACGXS010000006.1"/>
</dbReference>
<dbReference type="PANTHER" id="PTHR43391">
    <property type="entry name" value="RETINOL DEHYDROGENASE-RELATED"/>
    <property type="match status" value="1"/>
</dbReference>
<evidence type="ECO:0000313" key="5">
    <source>
        <dbReference type="EMBL" id="MBA8682602.1"/>
    </source>
</evidence>
<dbReference type="Pfam" id="PF00106">
    <property type="entry name" value="adh_short"/>
    <property type="match status" value="1"/>
</dbReference>
<dbReference type="PRINTS" id="PR00080">
    <property type="entry name" value="SDRFAMILY"/>
</dbReference>
<dbReference type="SMART" id="SM00822">
    <property type="entry name" value="PKS_KR"/>
    <property type="match status" value="1"/>
</dbReference>
<dbReference type="Gene3D" id="3.40.50.720">
    <property type="entry name" value="NAD(P)-binding Rossmann-like Domain"/>
    <property type="match status" value="1"/>
</dbReference>
<protein>
    <submittedName>
        <fullName evidence="5">SDR family oxidoreductase</fullName>
    </submittedName>
</protein>
<dbReference type="PROSITE" id="PS00061">
    <property type="entry name" value="ADH_SHORT"/>
    <property type="match status" value="1"/>
</dbReference>
<feature type="domain" description="Ketoreductase" evidence="4">
    <location>
        <begin position="6"/>
        <end position="179"/>
    </location>
</feature>
<organism evidence="5 6">
    <name type="scientific">Stenotrophomonas tumulicola</name>
    <dbReference type="NCBI Taxonomy" id="1685415"/>
    <lineage>
        <taxon>Bacteria</taxon>
        <taxon>Pseudomonadati</taxon>
        <taxon>Pseudomonadota</taxon>
        <taxon>Gammaproteobacteria</taxon>
        <taxon>Lysobacterales</taxon>
        <taxon>Lysobacteraceae</taxon>
        <taxon>Stenotrophomonas</taxon>
    </lineage>
</organism>
<evidence type="ECO:0000256" key="2">
    <source>
        <dbReference type="ARBA" id="ARBA00023002"/>
    </source>
</evidence>
<reference evidence="5 6" key="1">
    <citation type="submission" date="2020-08" db="EMBL/GenBank/DDBJ databases">
        <title>Stenotrophomonas tumulicola JCM 30961.</title>
        <authorList>
            <person name="Deng Y."/>
        </authorList>
    </citation>
    <scope>NUCLEOTIDE SEQUENCE [LARGE SCALE GENOMIC DNA]</scope>
    <source>
        <strain evidence="5 6">JCM 30961</strain>
    </source>
</reference>
<keyword evidence="6" id="KW-1185">Reference proteome</keyword>
<dbReference type="Proteomes" id="UP000547058">
    <property type="component" value="Unassembled WGS sequence"/>
</dbReference>
<keyword evidence="2" id="KW-0560">Oxidoreductase</keyword>
<dbReference type="InterPro" id="IPR057326">
    <property type="entry name" value="KR_dom"/>
</dbReference>
<dbReference type="NCBIfam" id="NF006117">
    <property type="entry name" value="PRK08264.1-3"/>
    <property type="match status" value="1"/>
</dbReference>
<proteinExistence type="inferred from homology"/>
<sequence>MKIEGAVVLVTGANRGLGLEFSKQLLARGAAKVYAAARDPATVTLPGVVPIRLDVTKPEEVAEAARACGDVTLLINNAGIAQLGGLLANDADALLRGHLDTNLFGVLNTSRAFSGTLGRNGGGALVNILSVVSWINAPALAAYSVSKAAAWSLTNGLRHELRAQGTQVLGFHAGFIDTDLVREFDAPKATPEDVVRRTLDALEAGEEEIAVDEPSRQVKQGLSHGVYLADVLAG</sequence>
<evidence type="ECO:0000256" key="1">
    <source>
        <dbReference type="ARBA" id="ARBA00006484"/>
    </source>
</evidence>
<dbReference type="PRINTS" id="PR00081">
    <property type="entry name" value="GDHRDH"/>
</dbReference>
<dbReference type="GO" id="GO:0005829">
    <property type="term" value="C:cytosol"/>
    <property type="evidence" value="ECO:0007669"/>
    <property type="project" value="TreeGrafter"/>
</dbReference>
<comment type="similarity">
    <text evidence="1 3">Belongs to the short-chain dehydrogenases/reductases (SDR) family.</text>
</comment>
<dbReference type="NCBIfam" id="NF006119">
    <property type="entry name" value="PRK08264.1-5"/>
    <property type="match status" value="1"/>
</dbReference>
<dbReference type="InterPro" id="IPR036291">
    <property type="entry name" value="NAD(P)-bd_dom_sf"/>
</dbReference>
<dbReference type="InterPro" id="IPR002347">
    <property type="entry name" value="SDR_fam"/>
</dbReference>
<dbReference type="SUPFAM" id="SSF51735">
    <property type="entry name" value="NAD(P)-binding Rossmann-fold domains"/>
    <property type="match status" value="1"/>
</dbReference>
<dbReference type="AlphaFoldDB" id="A0A7W3FNT9"/>
<gene>
    <name evidence="5" type="ORF">H4O11_12400</name>
</gene>
<dbReference type="EMBL" id="JACGXS010000006">
    <property type="protein sequence ID" value="MBA8682602.1"/>
    <property type="molecule type" value="Genomic_DNA"/>
</dbReference>
<dbReference type="PANTHER" id="PTHR43391:SF91">
    <property type="entry name" value="OS04G0390700 PROTEIN"/>
    <property type="match status" value="1"/>
</dbReference>
<dbReference type="InterPro" id="IPR020904">
    <property type="entry name" value="Sc_DH/Rdtase_CS"/>
</dbReference>
<accession>A0A7W3FNT9</accession>
<dbReference type="GO" id="GO:0016491">
    <property type="term" value="F:oxidoreductase activity"/>
    <property type="evidence" value="ECO:0007669"/>
    <property type="project" value="UniProtKB-KW"/>
</dbReference>
<comment type="caution">
    <text evidence="5">The sequence shown here is derived from an EMBL/GenBank/DDBJ whole genome shotgun (WGS) entry which is preliminary data.</text>
</comment>